<feature type="region of interest" description="Disordered" evidence="1">
    <location>
        <begin position="317"/>
        <end position="339"/>
    </location>
</feature>
<organism evidence="3 4">
    <name type="scientific">Chironomus riparius</name>
    <dbReference type="NCBI Taxonomy" id="315576"/>
    <lineage>
        <taxon>Eukaryota</taxon>
        <taxon>Metazoa</taxon>
        <taxon>Ecdysozoa</taxon>
        <taxon>Arthropoda</taxon>
        <taxon>Hexapoda</taxon>
        <taxon>Insecta</taxon>
        <taxon>Pterygota</taxon>
        <taxon>Neoptera</taxon>
        <taxon>Endopterygota</taxon>
        <taxon>Diptera</taxon>
        <taxon>Nematocera</taxon>
        <taxon>Chironomoidea</taxon>
        <taxon>Chironomidae</taxon>
        <taxon>Chironominae</taxon>
        <taxon>Chironomus</taxon>
    </lineage>
</organism>
<evidence type="ECO:0000256" key="2">
    <source>
        <dbReference type="SAM" id="SignalP"/>
    </source>
</evidence>
<gene>
    <name evidence="3" type="ORF">CHIRRI_LOCUS14667</name>
</gene>
<evidence type="ECO:0000313" key="4">
    <source>
        <dbReference type="Proteomes" id="UP001153620"/>
    </source>
</evidence>
<feature type="region of interest" description="Disordered" evidence="1">
    <location>
        <begin position="123"/>
        <end position="154"/>
    </location>
</feature>
<dbReference type="EMBL" id="OU895880">
    <property type="protein sequence ID" value="CAG9811860.1"/>
    <property type="molecule type" value="Genomic_DNA"/>
</dbReference>
<keyword evidence="4" id="KW-1185">Reference proteome</keyword>
<sequence>MLKISKILPVLVILIEFVNCYDYQKPELKLSCGDALPNLIKRKVARGVFFYTYDDNYDGRKVEMHELNLETFNKLISSKDYVKTPAVLKSTFDLIAFFDGRCETSIKCERIQQVCLPCSKNLTTTTSSPSKTSSTTTSKSPTKSSAPTSTMPAPSNIEILQKVSTIFKNLAPQLTDQQLNEIVIAHEHLNRYTQNWTASQLHEILTKSSIISQNEVQYQNTSVNAVMRFSDEIKQHMISYTTEIDPHMSLENILGMIGVVEEIGTAAMRYLTFDQFRTLRVTVISELSKNNEVVATTKTVPTTKASTASIATRLATTKTKNSTTKTTERPSTTKTYIAPPKNSQKPYTRWIGQTYRQFTGYYSFGYTWNPFTSGHSWRTRTFTSRTTTTTDRYGQRGIYKTFNPVKMNE</sequence>
<reference evidence="3" key="2">
    <citation type="submission" date="2022-10" db="EMBL/GenBank/DDBJ databases">
        <authorList>
            <consortium name="ENA_rothamsted_submissions"/>
            <consortium name="culmorum"/>
            <person name="King R."/>
        </authorList>
    </citation>
    <scope>NUCLEOTIDE SEQUENCE</scope>
</reference>
<proteinExistence type="predicted"/>
<accession>A0A9N9WZG4</accession>
<evidence type="ECO:0000313" key="3">
    <source>
        <dbReference type="EMBL" id="CAG9811860.1"/>
    </source>
</evidence>
<dbReference type="AlphaFoldDB" id="A0A9N9WZG4"/>
<keyword evidence="2" id="KW-0732">Signal</keyword>
<feature type="signal peptide" evidence="2">
    <location>
        <begin position="1"/>
        <end position="20"/>
    </location>
</feature>
<dbReference type="Proteomes" id="UP001153620">
    <property type="component" value="Chromosome 4"/>
</dbReference>
<reference evidence="3" key="1">
    <citation type="submission" date="2022-01" db="EMBL/GenBank/DDBJ databases">
        <authorList>
            <person name="King R."/>
        </authorList>
    </citation>
    <scope>NUCLEOTIDE SEQUENCE</scope>
</reference>
<feature type="chain" id="PRO_5040447374" evidence="2">
    <location>
        <begin position="21"/>
        <end position="409"/>
    </location>
</feature>
<name>A0A9N9WZG4_9DIPT</name>
<evidence type="ECO:0000256" key="1">
    <source>
        <dbReference type="SAM" id="MobiDB-lite"/>
    </source>
</evidence>
<feature type="compositionally biased region" description="Low complexity" evidence="1">
    <location>
        <begin position="317"/>
        <end position="335"/>
    </location>
</feature>
<protein>
    <submittedName>
        <fullName evidence="3">Uncharacterized protein</fullName>
    </submittedName>
</protein>